<dbReference type="EMBL" id="LR130778">
    <property type="protein sequence ID" value="VDN49157.1"/>
    <property type="molecule type" value="Genomic_DNA"/>
</dbReference>
<evidence type="ECO:0000256" key="1">
    <source>
        <dbReference type="ARBA" id="ARBA00009981"/>
    </source>
</evidence>
<accession>A0A3P7Q087</accession>
<gene>
    <name evidence="3" type="ORF">PATL70BA_3234</name>
</gene>
<sequence length="89" mass="10271">MPKIHPISDLRNNFNEISEICHQNFEPVYITKNGKGDLVVTSIEYFETLQDKLDLYQKLSVAEAEYASDSPSISHDDFMKELRGKYNVT</sequence>
<organism evidence="3 4">
    <name type="scientific">Petrocella atlantisensis</name>
    <dbReference type="NCBI Taxonomy" id="2173034"/>
    <lineage>
        <taxon>Bacteria</taxon>
        <taxon>Bacillati</taxon>
        <taxon>Bacillota</taxon>
        <taxon>Clostridia</taxon>
        <taxon>Lachnospirales</taxon>
        <taxon>Vallitaleaceae</taxon>
        <taxon>Petrocella</taxon>
    </lineage>
</organism>
<dbReference type="InterPro" id="IPR036165">
    <property type="entry name" value="YefM-like_sf"/>
</dbReference>
<dbReference type="KEGG" id="cbar:PATL70BA_3234"/>
<keyword evidence="4" id="KW-1185">Reference proteome</keyword>
<proteinExistence type="inferred from homology"/>
<dbReference type="SUPFAM" id="SSF143120">
    <property type="entry name" value="YefM-like"/>
    <property type="match status" value="1"/>
</dbReference>
<dbReference type="InterPro" id="IPR006442">
    <property type="entry name" value="Antitoxin_Phd/YefM"/>
</dbReference>
<name>A0A3P7Q087_9FIRM</name>
<comment type="function">
    <text evidence="2">Antitoxin component of a type II toxin-antitoxin (TA) system.</text>
</comment>
<dbReference type="AlphaFoldDB" id="A0A3P7Q087"/>
<protein>
    <recommendedName>
        <fullName evidence="2">Antitoxin</fullName>
    </recommendedName>
</protein>
<evidence type="ECO:0000256" key="2">
    <source>
        <dbReference type="RuleBase" id="RU362080"/>
    </source>
</evidence>
<dbReference type="OrthoDB" id="9795585at2"/>
<comment type="similarity">
    <text evidence="1 2">Belongs to the phD/YefM antitoxin family.</text>
</comment>
<dbReference type="Gene3D" id="3.40.1620.10">
    <property type="entry name" value="YefM-like domain"/>
    <property type="match status" value="1"/>
</dbReference>
<reference evidence="3 4" key="1">
    <citation type="submission" date="2018-09" db="EMBL/GenBank/DDBJ databases">
        <authorList>
            <person name="Postec A."/>
        </authorList>
    </citation>
    <scope>NUCLEOTIDE SEQUENCE [LARGE SCALE GENOMIC DNA]</scope>
    <source>
        <strain evidence="3">70B-A</strain>
    </source>
</reference>
<evidence type="ECO:0000313" key="4">
    <source>
        <dbReference type="Proteomes" id="UP000279029"/>
    </source>
</evidence>
<dbReference type="Pfam" id="PF02604">
    <property type="entry name" value="PhdYeFM_antitox"/>
    <property type="match status" value="1"/>
</dbReference>
<dbReference type="NCBIfam" id="TIGR01552">
    <property type="entry name" value="phd_fam"/>
    <property type="match status" value="1"/>
</dbReference>
<dbReference type="Proteomes" id="UP000279029">
    <property type="component" value="Chromosome"/>
</dbReference>
<evidence type="ECO:0000313" key="3">
    <source>
        <dbReference type="EMBL" id="VDN49157.1"/>
    </source>
</evidence>
<dbReference type="RefSeq" id="WP_125138176.1">
    <property type="nucleotide sequence ID" value="NZ_LR130778.1"/>
</dbReference>